<evidence type="ECO:0000313" key="3">
    <source>
        <dbReference type="Proteomes" id="UP000236723"/>
    </source>
</evidence>
<protein>
    <submittedName>
        <fullName evidence="2">Uncharacterized protein</fullName>
    </submittedName>
</protein>
<evidence type="ECO:0000256" key="1">
    <source>
        <dbReference type="SAM" id="MobiDB-lite"/>
    </source>
</evidence>
<accession>A0A1H5VC18</accession>
<dbReference type="Proteomes" id="UP000236723">
    <property type="component" value="Unassembled WGS sequence"/>
</dbReference>
<gene>
    <name evidence="2" type="ORF">SAMN04489712_102241</name>
</gene>
<dbReference type="RefSeq" id="WP_103936525.1">
    <property type="nucleotide sequence ID" value="NZ_FNVO01000002.1"/>
</dbReference>
<feature type="region of interest" description="Disordered" evidence="1">
    <location>
        <begin position="1"/>
        <end position="20"/>
    </location>
</feature>
<dbReference type="AlphaFoldDB" id="A0A1H5VC18"/>
<reference evidence="3" key="1">
    <citation type="submission" date="2016-10" db="EMBL/GenBank/DDBJ databases">
        <authorList>
            <person name="Varghese N."/>
            <person name="Submissions S."/>
        </authorList>
    </citation>
    <scope>NUCLEOTIDE SEQUENCE [LARGE SCALE GENOMIC DNA]</scope>
    <source>
        <strain evidence="3">DSM 43163</strain>
    </source>
</reference>
<feature type="region of interest" description="Disordered" evidence="1">
    <location>
        <begin position="101"/>
        <end position="123"/>
    </location>
</feature>
<dbReference type="EMBL" id="FNVO01000002">
    <property type="protein sequence ID" value="SEF84368.1"/>
    <property type="molecule type" value="Genomic_DNA"/>
</dbReference>
<organism evidence="2 3">
    <name type="scientific">Thermomonospora echinospora</name>
    <dbReference type="NCBI Taxonomy" id="1992"/>
    <lineage>
        <taxon>Bacteria</taxon>
        <taxon>Bacillati</taxon>
        <taxon>Actinomycetota</taxon>
        <taxon>Actinomycetes</taxon>
        <taxon>Streptosporangiales</taxon>
        <taxon>Thermomonosporaceae</taxon>
        <taxon>Thermomonospora</taxon>
    </lineage>
</organism>
<sequence length="123" mass="13034">MSQKSRKNRRTSARTAPGRRSLTVRIASGALGALAGGLAGRALRPAARQISRRLGVSAESMIRVVEITAPVVASMAAGQLAARGAARNRPHRARILRTRTARVRGSGRSRLIPQHPPSTASKN</sequence>
<feature type="compositionally biased region" description="Basic residues" evidence="1">
    <location>
        <begin position="1"/>
        <end position="12"/>
    </location>
</feature>
<evidence type="ECO:0000313" key="2">
    <source>
        <dbReference type="EMBL" id="SEF84368.1"/>
    </source>
</evidence>
<name>A0A1H5VC18_9ACTN</name>
<proteinExistence type="predicted"/>
<keyword evidence="3" id="KW-1185">Reference proteome</keyword>